<dbReference type="PROSITE" id="PS51257">
    <property type="entry name" value="PROKAR_LIPOPROTEIN"/>
    <property type="match status" value="1"/>
</dbReference>
<feature type="chain" id="PRO_5029478843" description="Lipoprotein" evidence="1">
    <location>
        <begin position="19"/>
        <end position="268"/>
    </location>
</feature>
<dbReference type="AlphaFoldDB" id="A0A7D4BSF3"/>
<sequence length="268" mass="30066">MKKLIPYLLSIALFASCASPKPVVRLTPKETKTTWEHGKQFVSYFKDAFVVHCAHHSTDENYIIFDVEVVNLSDKEVLVCPEKMVMYTDSGKWDPVINQIVYSTFPIYAEDPEMRILMNDLAQSQIEANQKNLTTASAVTAALSIPVLIAAASADAKDDSQRTITRTEVASIATETTLDALDMSKGVNAIGSELIYSSTDAWINYSLRKTTLSKNESVRGLVYFKKPDLTKYKDLRIDVPIGEDNYITFKYQAKLYYPGNYNTTQLAN</sequence>
<organism evidence="2 3">
    <name type="scientific">Tenuifilum thalassicum</name>
    <dbReference type="NCBI Taxonomy" id="2590900"/>
    <lineage>
        <taxon>Bacteria</taxon>
        <taxon>Pseudomonadati</taxon>
        <taxon>Bacteroidota</taxon>
        <taxon>Bacteroidia</taxon>
        <taxon>Bacteroidales</taxon>
        <taxon>Tenuifilaceae</taxon>
        <taxon>Tenuifilum</taxon>
    </lineage>
</organism>
<evidence type="ECO:0008006" key="4">
    <source>
        <dbReference type="Google" id="ProtNLM"/>
    </source>
</evidence>
<dbReference type="EMBL" id="CP041345">
    <property type="protein sequence ID" value="QKG80361.1"/>
    <property type="molecule type" value="Genomic_DNA"/>
</dbReference>
<proteinExistence type="predicted"/>
<evidence type="ECO:0000313" key="2">
    <source>
        <dbReference type="EMBL" id="QKG80361.1"/>
    </source>
</evidence>
<dbReference type="RefSeq" id="WP_173075004.1">
    <property type="nucleotide sequence ID" value="NZ_CP041345.1"/>
</dbReference>
<accession>A0A7D4BSF3</accession>
<evidence type="ECO:0000313" key="3">
    <source>
        <dbReference type="Proteomes" id="UP000500961"/>
    </source>
</evidence>
<feature type="signal peptide" evidence="1">
    <location>
        <begin position="1"/>
        <end position="18"/>
    </location>
</feature>
<protein>
    <recommendedName>
        <fullName evidence="4">Lipoprotein</fullName>
    </recommendedName>
</protein>
<keyword evidence="3" id="KW-1185">Reference proteome</keyword>
<gene>
    <name evidence="2" type="ORF">FHG85_08830</name>
</gene>
<reference evidence="2 3" key="1">
    <citation type="submission" date="2019-07" db="EMBL/GenBank/DDBJ databases">
        <title>Thalassofilum flectens gen. nov., sp. nov., a novel moderate thermophilic anaerobe from a shallow sea hot spring in Kunashir Island (Russia), representing a new family in the order Bacteroidales, and proposal of Thalassofilacea fam. nov.</title>
        <authorList>
            <person name="Kochetkova T.V."/>
            <person name="Podosokorskaya O.A."/>
            <person name="Novikov A."/>
            <person name="Elcheninov A.G."/>
            <person name="Toshchakov S.V."/>
            <person name="Kublanov I.V."/>
        </authorList>
    </citation>
    <scope>NUCLEOTIDE SEQUENCE [LARGE SCALE GENOMIC DNA]</scope>
    <source>
        <strain evidence="2 3">38-H</strain>
    </source>
</reference>
<name>A0A7D4BSF3_9BACT</name>
<dbReference type="KEGG" id="ttz:FHG85_08830"/>
<dbReference type="Proteomes" id="UP000500961">
    <property type="component" value="Chromosome"/>
</dbReference>
<evidence type="ECO:0000256" key="1">
    <source>
        <dbReference type="SAM" id="SignalP"/>
    </source>
</evidence>
<keyword evidence="1" id="KW-0732">Signal</keyword>